<proteinExistence type="predicted"/>
<accession>A0A0A1ES61</accession>
<dbReference type="SUPFAM" id="SSF74731">
    <property type="entry name" value="Ribosomal protein L20"/>
    <property type="match status" value="1"/>
</dbReference>
<geneLocation type="mitochondrion" evidence="1"/>
<keyword evidence="1" id="KW-0689">Ribosomal protein</keyword>
<evidence type="ECO:0000313" key="1">
    <source>
        <dbReference type="EMBL" id="AIY34300.1"/>
    </source>
</evidence>
<keyword evidence="1" id="KW-0687">Ribonucleoprotein</keyword>
<dbReference type="AlphaFoldDB" id="A0A0A1ES61"/>
<gene>
    <name evidence="1" type="primary">rpl20</name>
</gene>
<reference evidence="1" key="2">
    <citation type="submission" date="2014-10" db="EMBL/GenBank/DDBJ databases">
        <authorList>
            <person name="DePriest M.S.Jr."/>
        </authorList>
    </citation>
    <scope>NUCLEOTIDE SEQUENCE</scope>
</reference>
<organism evidence="1">
    <name type="scientific">Phyllymenia taiwanensis</name>
    <dbReference type="NCBI Taxonomy" id="1260292"/>
    <lineage>
        <taxon>Eukaryota</taxon>
        <taxon>Rhodophyta</taxon>
        <taxon>Florideophyceae</taxon>
        <taxon>Rhodymeniophycidae</taxon>
        <taxon>Halymeniales</taxon>
        <taxon>Halymeniaceae</taxon>
        <taxon>Phyllymenia</taxon>
    </lineage>
</organism>
<protein>
    <submittedName>
        <fullName evidence="1">Ribosomal protein L20</fullName>
    </submittedName>
</protein>
<reference evidence="1" key="1">
    <citation type="journal article" date="2014" name="Biol. Bull.">
        <title>The Mitochondrial Genome of Grateloupia taiwanensis (Halymeniaceae, Rhodophyta) and Comparative Mitochondrial Genomics of Red Algae.</title>
        <authorList>
            <person name="DePriest M.S."/>
            <person name="Bhattacharya D."/>
            <person name="Lopez-Bautista J.M."/>
        </authorList>
    </citation>
    <scope>NUCLEOTIDE SEQUENCE</scope>
</reference>
<dbReference type="EMBL" id="KM999231">
    <property type="protein sequence ID" value="AIY34300.1"/>
    <property type="molecule type" value="Genomic_DNA"/>
</dbReference>
<dbReference type="GO" id="GO:0005840">
    <property type="term" value="C:ribosome"/>
    <property type="evidence" value="ECO:0007669"/>
    <property type="project" value="UniProtKB-KW"/>
</dbReference>
<dbReference type="InterPro" id="IPR035566">
    <property type="entry name" value="Ribosomal_protein_bL20_C"/>
</dbReference>
<sequence length="77" mass="9330">MKQEILQTKSRKLKKRGWQKRVITQINSSSYLSYNLLMHFIRKEKLKLNKKLLANFFVSEAGTSFSLRKWMLWFYGI</sequence>
<name>A0A0A1ES61_9FLOR</name>
<keyword evidence="1" id="KW-0496">Mitochondrion</keyword>
<dbReference type="SMR" id="A0A0A1ES61"/>